<name>A0A9Q9ICT1_9ACTN</name>
<protein>
    <submittedName>
        <fullName evidence="2">Class I SAM-dependent methyltransferase</fullName>
    </submittedName>
</protein>
<feature type="domain" description="Methyltransferase" evidence="1">
    <location>
        <begin position="47"/>
        <end position="144"/>
    </location>
</feature>
<dbReference type="KEGG" id="daur:Daura_35765"/>
<dbReference type="Gene3D" id="3.40.50.150">
    <property type="entry name" value="Vaccinia Virus protein VP39"/>
    <property type="match status" value="1"/>
</dbReference>
<dbReference type="GO" id="GO:0032259">
    <property type="term" value="P:methylation"/>
    <property type="evidence" value="ECO:0007669"/>
    <property type="project" value="UniProtKB-KW"/>
</dbReference>
<accession>A0A9Q9ICT1</accession>
<dbReference type="Proteomes" id="UP001058003">
    <property type="component" value="Chromosome"/>
</dbReference>
<evidence type="ECO:0000259" key="1">
    <source>
        <dbReference type="Pfam" id="PF13649"/>
    </source>
</evidence>
<dbReference type="EMBL" id="CP073767">
    <property type="protein sequence ID" value="UWZ52025.1"/>
    <property type="molecule type" value="Genomic_DNA"/>
</dbReference>
<dbReference type="InterPro" id="IPR029063">
    <property type="entry name" value="SAM-dependent_MTases_sf"/>
</dbReference>
<dbReference type="OrthoDB" id="3286690at2"/>
<dbReference type="PANTHER" id="PTHR43591:SF24">
    <property type="entry name" value="2-METHOXY-6-POLYPRENYL-1,4-BENZOQUINOL METHYLASE, MITOCHONDRIAL"/>
    <property type="match status" value="1"/>
</dbReference>
<dbReference type="Pfam" id="PF13649">
    <property type="entry name" value="Methyltransf_25"/>
    <property type="match status" value="1"/>
</dbReference>
<gene>
    <name evidence="2" type="ORF">Daura_35765</name>
</gene>
<evidence type="ECO:0000313" key="2">
    <source>
        <dbReference type="EMBL" id="UWZ52025.1"/>
    </source>
</evidence>
<dbReference type="InterPro" id="IPR041698">
    <property type="entry name" value="Methyltransf_25"/>
</dbReference>
<reference evidence="2" key="1">
    <citation type="submission" date="2021-04" db="EMBL/GenBank/DDBJ databases">
        <title>Dactylosporangium aurantiacum NRRL B-8018 full assembly.</title>
        <authorList>
            <person name="Hartkoorn R.C."/>
            <person name="Beaudoing E."/>
            <person name="Hot D."/>
        </authorList>
    </citation>
    <scope>NUCLEOTIDE SEQUENCE</scope>
    <source>
        <strain evidence="2">NRRL B-8018</strain>
    </source>
</reference>
<keyword evidence="2" id="KW-0808">Transferase</keyword>
<dbReference type="RefSeq" id="WP_033358806.1">
    <property type="nucleotide sequence ID" value="NZ_CP073767.1"/>
</dbReference>
<dbReference type="PANTHER" id="PTHR43591">
    <property type="entry name" value="METHYLTRANSFERASE"/>
    <property type="match status" value="1"/>
</dbReference>
<dbReference type="CDD" id="cd02440">
    <property type="entry name" value="AdoMet_MTases"/>
    <property type="match status" value="1"/>
</dbReference>
<dbReference type="SUPFAM" id="SSF53335">
    <property type="entry name" value="S-adenosyl-L-methionine-dependent methyltransferases"/>
    <property type="match status" value="1"/>
</dbReference>
<dbReference type="GO" id="GO:0008168">
    <property type="term" value="F:methyltransferase activity"/>
    <property type="evidence" value="ECO:0007669"/>
    <property type="project" value="UniProtKB-KW"/>
</dbReference>
<dbReference type="AlphaFoldDB" id="A0A9Q9ICT1"/>
<sequence>MTPYLADPGAWQEGWDLQQSAFMPDREHRIAAMLDAVEAVAGTAPRVLDLAGGTGSIALRVLRRLPGATVTLLDVDPVLLCVAGASLAGRAAVVTADLRDPAWVEALPHPDYDAVLTATALHWLPAGRLRELYGELRTVLRPGGLLVNADHMPEPLLPGLTGRLVALADARRDARYAAGAAPTWTGWWELAAADPVLGPLMARRAVVHPKGASAEHLPPVGWHLEALREAGFTEAGTLWRGGPDAAVAAVR</sequence>
<evidence type="ECO:0000313" key="3">
    <source>
        <dbReference type="Proteomes" id="UP001058003"/>
    </source>
</evidence>
<organism evidence="2 3">
    <name type="scientific">Dactylosporangium aurantiacum</name>
    <dbReference type="NCBI Taxonomy" id="35754"/>
    <lineage>
        <taxon>Bacteria</taxon>
        <taxon>Bacillati</taxon>
        <taxon>Actinomycetota</taxon>
        <taxon>Actinomycetes</taxon>
        <taxon>Micromonosporales</taxon>
        <taxon>Micromonosporaceae</taxon>
        <taxon>Dactylosporangium</taxon>
    </lineage>
</organism>
<proteinExistence type="predicted"/>
<keyword evidence="2" id="KW-0489">Methyltransferase</keyword>
<keyword evidence="3" id="KW-1185">Reference proteome</keyword>